<sequence>MTKYLHTLLLGSVVTLATVPAVAYVAIAQAQQPADTQGPVGIDDYAADEDPPLFDDPAMAVEAFKASLAANDFDGLARLLGLDAAKLKEGEDALETFALIREGAARNVVVRDLEERKILQIGDRLWPMPFPIAKGEDGKWAFDTYVGLEEIVNRRVGENELEAIDTARAYIEAQKDYSFQDRDADGVFEYAQKLISSPGQTDGLYWPADQGDGESPVGDAISEAALEKAKAGEGYFGYRFRILTSQGDNVAGGRYDYVINGNMIGGFGLIAWPVSYAETGVKTFVVNQQGIVYERDLGPSTEAIVPFIDRFDPDDKWAVVND</sequence>
<accession>A0A1E3VEK5</accession>
<keyword evidence="2" id="KW-1185">Reference proteome</keyword>
<dbReference type="OrthoDB" id="108782at2"/>
<dbReference type="Proteomes" id="UP000094342">
    <property type="component" value="Unassembled WGS sequence"/>
</dbReference>
<reference evidence="2" key="1">
    <citation type="submission" date="2016-05" db="EMBL/GenBank/DDBJ databases">
        <authorList>
            <person name="Li Y."/>
        </authorList>
    </citation>
    <scope>NUCLEOTIDE SEQUENCE [LARGE SCALE GENOMIC DNA]</scope>
    <source>
        <strain evidence="2">YIC4027</strain>
    </source>
</reference>
<name>A0A1E3VEK5_9HYPH</name>
<evidence type="ECO:0000313" key="1">
    <source>
        <dbReference type="EMBL" id="ODR92023.1"/>
    </source>
</evidence>
<evidence type="ECO:0000313" key="2">
    <source>
        <dbReference type="Proteomes" id="UP000094342"/>
    </source>
</evidence>
<dbReference type="EMBL" id="LYBW01000050">
    <property type="protein sequence ID" value="ODR92023.1"/>
    <property type="molecule type" value="Genomic_DNA"/>
</dbReference>
<dbReference type="STRING" id="1752398.A8M32_07085"/>
<dbReference type="Pfam" id="PF11453">
    <property type="entry name" value="DUF2950"/>
    <property type="match status" value="1"/>
</dbReference>
<protein>
    <submittedName>
        <fullName evidence="1">Uncharacterized protein</fullName>
    </submittedName>
</protein>
<organism evidence="1 2">
    <name type="scientific">Sinorhizobium alkalisoli</name>
    <dbReference type="NCBI Taxonomy" id="1752398"/>
    <lineage>
        <taxon>Bacteria</taxon>
        <taxon>Pseudomonadati</taxon>
        <taxon>Pseudomonadota</taxon>
        <taxon>Alphaproteobacteria</taxon>
        <taxon>Hyphomicrobiales</taxon>
        <taxon>Rhizobiaceae</taxon>
        <taxon>Sinorhizobium/Ensifer group</taxon>
        <taxon>Sinorhizobium</taxon>
    </lineage>
</organism>
<comment type="caution">
    <text evidence="1">The sequence shown here is derived from an EMBL/GenBank/DDBJ whole genome shotgun (WGS) entry which is preliminary data.</text>
</comment>
<dbReference type="RefSeq" id="WP_069457715.1">
    <property type="nucleotide sequence ID" value="NZ_CP034910.1"/>
</dbReference>
<proteinExistence type="predicted"/>
<dbReference type="AlphaFoldDB" id="A0A1E3VEK5"/>
<dbReference type="InterPro" id="IPR021556">
    <property type="entry name" value="DUF2950"/>
</dbReference>
<gene>
    <name evidence="1" type="ORF">A8M32_07085</name>
</gene>